<reference evidence="7" key="1">
    <citation type="submission" date="2025-08" db="UniProtKB">
        <authorList>
            <consortium name="RefSeq"/>
        </authorList>
    </citation>
    <scope>IDENTIFICATION</scope>
    <source>
        <tissue evidence="7">Gonad</tissue>
    </source>
</reference>
<dbReference type="GeneID" id="109463044"/>
<feature type="compositionally biased region" description="Polar residues" evidence="3">
    <location>
        <begin position="1"/>
        <end position="20"/>
    </location>
</feature>
<dbReference type="InterPro" id="IPR002475">
    <property type="entry name" value="Bcl2-like"/>
</dbReference>
<accession>A0A6P4XXV2</accession>
<evidence type="ECO:0000259" key="5">
    <source>
        <dbReference type="Pfam" id="PF00452"/>
    </source>
</evidence>
<keyword evidence="6" id="KW-1185">Reference proteome</keyword>
<dbReference type="AlphaFoldDB" id="A0A6P4XXV2"/>
<feature type="region of interest" description="Disordered" evidence="3">
    <location>
        <begin position="1"/>
        <end position="29"/>
    </location>
</feature>
<feature type="transmembrane region" description="Helical" evidence="4">
    <location>
        <begin position="247"/>
        <end position="268"/>
    </location>
</feature>
<keyword evidence="4" id="KW-0812">Transmembrane</keyword>
<organism evidence="6 7">
    <name type="scientific">Branchiostoma belcheri</name>
    <name type="common">Amphioxus</name>
    <dbReference type="NCBI Taxonomy" id="7741"/>
    <lineage>
        <taxon>Eukaryota</taxon>
        <taxon>Metazoa</taxon>
        <taxon>Chordata</taxon>
        <taxon>Cephalochordata</taxon>
        <taxon>Leptocardii</taxon>
        <taxon>Amphioxiformes</taxon>
        <taxon>Branchiostomatidae</taxon>
        <taxon>Branchiostoma</taxon>
    </lineage>
</organism>
<gene>
    <name evidence="7" type="primary">LOC109463044</name>
</gene>
<sequence length="274" mass="31067">MASTDTQSPGHFHLASQSSTDDGEVFEDNGYTRRRSSSVFLERTHSFRDALRLNLERSRGVSEAKSQGEELMRRYLRQEIERAGFPVPRPAMMSVDSRQSSGAEEDAQSQHSSDASLLAIDVEALTRQLTYIIKKYAFVSKGEREKLWQKAAQEIQRENSPRNSSEFAEEMRSQLFKNGINMKRIIVLIIFCRDLTVANLRQGRKERAADIVSWSVRFIGNWVSDWVAPNGGWAKVLQPPECQTNRLLYTAATVLLLTCAAVGLGVLFQHKRLQ</sequence>
<dbReference type="KEGG" id="bbel:109463044"/>
<dbReference type="SUPFAM" id="SSF56854">
    <property type="entry name" value="Bcl-2 inhibitors of programmed cell death"/>
    <property type="match status" value="1"/>
</dbReference>
<evidence type="ECO:0000256" key="4">
    <source>
        <dbReference type="SAM" id="Phobius"/>
    </source>
</evidence>
<dbReference type="OrthoDB" id="6080198at2759"/>
<protein>
    <submittedName>
        <fullName evidence="7">Uncharacterized protein LOC109463044 isoform X1</fullName>
    </submittedName>
</protein>
<proteinExistence type="inferred from homology"/>
<evidence type="ECO:0000256" key="2">
    <source>
        <dbReference type="ARBA" id="ARBA00022703"/>
    </source>
</evidence>
<dbReference type="GO" id="GO:0008630">
    <property type="term" value="P:intrinsic apoptotic signaling pathway in response to DNA damage"/>
    <property type="evidence" value="ECO:0007669"/>
    <property type="project" value="TreeGrafter"/>
</dbReference>
<dbReference type="Gene3D" id="1.10.437.10">
    <property type="entry name" value="Blc2-like"/>
    <property type="match status" value="1"/>
</dbReference>
<evidence type="ECO:0000313" key="7">
    <source>
        <dbReference type="RefSeq" id="XP_019615294.1"/>
    </source>
</evidence>
<dbReference type="GO" id="GO:0042981">
    <property type="term" value="P:regulation of apoptotic process"/>
    <property type="evidence" value="ECO:0007669"/>
    <property type="project" value="InterPro"/>
</dbReference>
<dbReference type="Proteomes" id="UP000515135">
    <property type="component" value="Unplaced"/>
</dbReference>
<comment type="similarity">
    <text evidence="1">Belongs to the Bcl-2 family.</text>
</comment>
<evidence type="ECO:0000313" key="6">
    <source>
        <dbReference type="Proteomes" id="UP000515135"/>
    </source>
</evidence>
<dbReference type="GO" id="GO:0001836">
    <property type="term" value="P:release of cytochrome c from mitochondria"/>
    <property type="evidence" value="ECO:0007669"/>
    <property type="project" value="TreeGrafter"/>
</dbReference>
<evidence type="ECO:0000256" key="1">
    <source>
        <dbReference type="ARBA" id="ARBA00009458"/>
    </source>
</evidence>
<dbReference type="GO" id="GO:0005741">
    <property type="term" value="C:mitochondrial outer membrane"/>
    <property type="evidence" value="ECO:0007669"/>
    <property type="project" value="TreeGrafter"/>
</dbReference>
<dbReference type="InterPro" id="IPR026298">
    <property type="entry name" value="Bcl-2_fam"/>
</dbReference>
<dbReference type="InterPro" id="IPR036834">
    <property type="entry name" value="Bcl-2-like_sf"/>
</dbReference>
<dbReference type="GO" id="GO:0051400">
    <property type="term" value="F:BH domain binding"/>
    <property type="evidence" value="ECO:0007669"/>
    <property type="project" value="TreeGrafter"/>
</dbReference>
<keyword evidence="4" id="KW-0472">Membrane</keyword>
<evidence type="ECO:0000256" key="3">
    <source>
        <dbReference type="SAM" id="MobiDB-lite"/>
    </source>
</evidence>
<feature type="region of interest" description="Disordered" evidence="3">
    <location>
        <begin position="88"/>
        <end position="112"/>
    </location>
</feature>
<keyword evidence="2" id="KW-0053">Apoptosis</keyword>
<name>A0A6P4XXV2_BRABE</name>
<dbReference type="PANTHER" id="PTHR11256:SF21">
    <property type="entry name" value="BCL-2 BCL-2 HOMOLOGY REGION 1-3 DOMAIN-CONTAINING PROTEIN"/>
    <property type="match status" value="1"/>
</dbReference>
<dbReference type="PROSITE" id="PS50062">
    <property type="entry name" value="BCL2_FAMILY"/>
    <property type="match status" value="1"/>
</dbReference>
<feature type="domain" description="Bcl-2 Bcl-2 homology region 1-3" evidence="5">
    <location>
        <begin position="143"/>
        <end position="233"/>
    </location>
</feature>
<dbReference type="InterPro" id="IPR046371">
    <property type="entry name" value="Bcl-2_BH1-3"/>
</dbReference>
<dbReference type="Pfam" id="PF00452">
    <property type="entry name" value="Bcl-2"/>
    <property type="match status" value="1"/>
</dbReference>
<dbReference type="RefSeq" id="XP_019615294.1">
    <property type="nucleotide sequence ID" value="XM_019759735.1"/>
</dbReference>
<keyword evidence="4" id="KW-1133">Transmembrane helix</keyword>
<dbReference type="PANTHER" id="PTHR11256">
    <property type="entry name" value="BCL-2 RELATED"/>
    <property type="match status" value="1"/>
</dbReference>
<dbReference type="GO" id="GO:0097192">
    <property type="term" value="P:extrinsic apoptotic signaling pathway in absence of ligand"/>
    <property type="evidence" value="ECO:0007669"/>
    <property type="project" value="TreeGrafter"/>
</dbReference>